<accession>A0ABT4CR69</accession>
<evidence type="ECO:0000313" key="1">
    <source>
        <dbReference type="EMBL" id="MCY6370576.1"/>
    </source>
</evidence>
<dbReference type="Proteomes" id="UP001079657">
    <property type="component" value="Unassembled WGS sequence"/>
</dbReference>
<protein>
    <submittedName>
        <fullName evidence="1">Uncharacterized protein</fullName>
    </submittedName>
</protein>
<dbReference type="EMBL" id="JAPQES010000002">
    <property type="protein sequence ID" value="MCY6370576.1"/>
    <property type="molecule type" value="Genomic_DNA"/>
</dbReference>
<name>A0ABT4CR69_9CLOT</name>
<reference evidence="1" key="1">
    <citation type="submission" date="2022-12" db="EMBL/GenBank/DDBJ databases">
        <authorList>
            <person name="Wang J."/>
        </authorList>
    </citation>
    <scope>NUCLEOTIDE SEQUENCE</scope>
    <source>
        <strain evidence="1">HY-42-06</strain>
    </source>
</reference>
<evidence type="ECO:0000313" key="2">
    <source>
        <dbReference type="Proteomes" id="UP001079657"/>
    </source>
</evidence>
<proteinExistence type="predicted"/>
<organism evidence="1 2">
    <name type="scientific">Clostridium ganghwense</name>
    <dbReference type="NCBI Taxonomy" id="312089"/>
    <lineage>
        <taxon>Bacteria</taxon>
        <taxon>Bacillati</taxon>
        <taxon>Bacillota</taxon>
        <taxon>Clostridia</taxon>
        <taxon>Eubacteriales</taxon>
        <taxon>Clostridiaceae</taxon>
        <taxon>Clostridium</taxon>
    </lineage>
</organism>
<comment type="caution">
    <text evidence="1">The sequence shown here is derived from an EMBL/GenBank/DDBJ whole genome shotgun (WGS) entry which is preliminary data.</text>
</comment>
<dbReference type="RefSeq" id="WP_268049309.1">
    <property type="nucleotide sequence ID" value="NZ_JAPQES010000002.1"/>
</dbReference>
<keyword evidence="2" id="KW-1185">Reference proteome</keyword>
<gene>
    <name evidence="1" type="ORF">OXH55_08025</name>
</gene>
<sequence length="171" mass="19484">MKTIAFVGQNNDKVFKSNVLGFIEALGIKYRDISKDIPYNEKYSDYIIMNSCINISAVTLNCGYCLANMDTLLGNKISINGNLITYGFGSKNTVTISSVKDENDGFVYCLQRYIHINDLQGVEPQEIPIEIEFEEEEELYSYMVAITISLIEGINNKKRIEKKLNNEFSYK</sequence>